<gene>
    <name evidence="3" type="ORF">LX32DRAFT_435179</name>
</gene>
<evidence type="ECO:0000313" key="4">
    <source>
        <dbReference type="Proteomes" id="UP001232148"/>
    </source>
</evidence>
<dbReference type="Pfam" id="PF22664">
    <property type="entry name" value="TRI-like_N"/>
    <property type="match status" value="1"/>
</dbReference>
<evidence type="ECO:0000313" key="3">
    <source>
        <dbReference type="EMBL" id="KAK2027622.1"/>
    </source>
</evidence>
<dbReference type="PANTHER" id="PTHR31896:SF64">
    <property type="entry name" value="TRICHOTHECENE 3-O-ACETYLTRANSFERASE"/>
    <property type="match status" value="1"/>
</dbReference>
<accession>A0AAD9HGM8</accession>
<dbReference type="AlphaFoldDB" id="A0AAD9HGM8"/>
<feature type="domain" description="Trichothecene 3-O-acetyltransferase-like N-terminal" evidence="2">
    <location>
        <begin position="32"/>
        <end position="187"/>
    </location>
</feature>
<reference evidence="3" key="1">
    <citation type="submission" date="2021-06" db="EMBL/GenBank/DDBJ databases">
        <title>Comparative genomics, transcriptomics and evolutionary studies reveal genomic signatures of adaptation to plant cell wall in hemibiotrophic fungi.</title>
        <authorList>
            <consortium name="DOE Joint Genome Institute"/>
            <person name="Baroncelli R."/>
            <person name="Diaz J.F."/>
            <person name="Benocci T."/>
            <person name="Peng M."/>
            <person name="Battaglia E."/>
            <person name="Haridas S."/>
            <person name="Andreopoulos W."/>
            <person name="Labutti K."/>
            <person name="Pangilinan J."/>
            <person name="Floch G.L."/>
            <person name="Makela M.R."/>
            <person name="Henrissat B."/>
            <person name="Grigoriev I.V."/>
            <person name="Crouch J.A."/>
            <person name="De Vries R.P."/>
            <person name="Sukno S.A."/>
            <person name="Thon M.R."/>
        </authorList>
    </citation>
    <scope>NUCLEOTIDE SEQUENCE</scope>
    <source>
        <strain evidence="3">MAFF235873</strain>
    </source>
</reference>
<dbReference type="EMBL" id="MU842892">
    <property type="protein sequence ID" value="KAK2027622.1"/>
    <property type="molecule type" value="Genomic_DNA"/>
</dbReference>
<dbReference type="Gene3D" id="3.30.559.10">
    <property type="entry name" value="Chloramphenicol acetyltransferase-like domain"/>
    <property type="match status" value="2"/>
</dbReference>
<keyword evidence="4" id="KW-1185">Reference proteome</keyword>
<organism evidence="3 4">
    <name type="scientific">Colletotrichum zoysiae</name>
    <dbReference type="NCBI Taxonomy" id="1216348"/>
    <lineage>
        <taxon>Eukaryota</taxon>
        <taxon>Fungi</taxon>
        <taxon>Dikarya</taxon>
        <taxon>Ascomycota</taxon>
        <taxon>Pezizomycotina</taxon>
        <taxon>Sordariomycetes</taxon>
        <taxon>Hypocreomycetidae</taxon>
        <taxon>Glomerellales</taxon>
        <taxon>Glomerellaceae</taxon>
        <taxon>Colletotrichum</taxon>
        <taxon>Colletotrichum graminicola species complex</taxon>
    </lineage>
</organism>
<name>A0AAD9HGM8_9PEZI</name>
<evidence type="ECO:0000259" key="2">
    <source>
        <dbReference type="Pfam" id="PF22664"/>
    </source>
</evidence>
<keyword evidence="1" id="KW-0808">Transferase</keyword>
<dbReference type="PANTHER" id="PTHR31896">
    <property type="entry name" value="FAMILY REGULATORY PROTEIN, PUTATIVE (AFU_ORTHOLOGUE AFUA_3G14730)-RELATED"/>
    <property type="match status" value="1"/>
</dbReference>
<dbReference type="Proteomes" id="UP001232148">
    <property type="component" value="Unassembled WGS sequence"/>
</dbReference>
<evidence type="ECO:0000256" key="1">
    <source>
        <dbReference type="ARBA" id="ARBA00022679"/>
    </source>
</evidence>
<dbReference type="GO" id="GO:0016740">
    <property type="term" value="F:transferase activity"/>
    <property type="evidence" value="ECO:0007669"/>
    <property type="project" value="UniProtKB-KW"/>
</dbReference>
<dbReference type="InterPro" id="IPR054710">
    <property type="entry name" value="Tri101-like_N"/>
</dbReference>
<protein>
    <submittedName>
        <fullName evidence="3">Trichothecene 3-O-acetyltransferase</fullName>
    </submittedName>
</protein>
<sequence>MVTLTTINDNPTTTHNMDESLDVIGQLPNLNIYTQIAVCFSVKNESSMSSIVSTLTGGLERLTAAFPWIAGQVVNEGASEDSTGVFKMQPGETVPPLVVKDLRDDVSSPTMDAMKRANFPCRMLDESIVAARPTITIDPALAGKPEPVFIVQATFIRGGLVLTFLGQHQAMDGVGQGQIIDLLSKACRNESFTDDEVTAGNLPRHNIISLLEDYQKGPEVDPMIVGPPKEPSPTPAASHWAYFDFPASSLSALKSEAMEMVKSGYITTDDALTAFVWQSVSRVRASRLSPDEEIKFGRAVDVRGYLGVSQKYLGIVHNMTYNSASLKKLVSGPLGEVASELRSTVNPEALGYSTRAFATMINRSPNKRDFSFAGKLRLDKDLMLSSWAKLDLYEQDFGLGLGKPESVRRPRFTPVEGLAYLLPKSREGSVALMICLSDDDMNKLKEDNEWVKYTKYIG</sequence>
<dbReference type="InterPro" id="IPR051283">
    <property type="entry name" value="Sec_Metabolite_Acyltrans"/>
</dbReference>
<proteinExistence type="predicted"/>
<dbReference type="InterPro" id="IPR023213">
    <property type="entry name" value="CAT-like_dom_sf"/>
</dbReference>
<comment type="caution">
    <text evidence="3">The sequence shown here is derived from an EMBL/GenBank/DDBJ whole genome shotgun (WGS) entry which is preliminary data.</text>
</comment>